<evidence type="ECO:0000313" key="3">
    <source>
        <dbReference type="EMBL" id="MBC3905981.1"/>
    </source>
</evidence>
<dbReference type="InterPro" id="IPR007038">
    <property type="entry name" value="HupE_UreJ"/>
</dbReference>
<dbReference type="PIRSF" id="PIRSF016919">
    <property type="entry name" value="HupE_UreJ"/>
    <property type="match status" value="1"/>
</dbReference>
<keyword evidence="1" id="KW-0812">Transmembrane</keyword>
<keyword evidence="1" id="KW-1133">Transmembrane helix</keyword>
<accession>A0ABR6Z369</accession>
<feature type="transmembrane region" description="Helical" evidence="1">
    <location>
        <begin position="180"/>
        <end position="199"/>
    </location>
</feature>
<proteinExistence type="predicted"/>
<feature type="transmembrane region" description="Helical" evidence="1">
    <location>
        <begin position="69"/>
        <end position="93"/>
    </location>
</feature>
<dbReference type="EMBL" id="JACOFX010000001">
    <property type="protein sequence ID" value="MBC3905981.1"/>
    <property type="molecule type" value="Genomic_DNA"/>
</dbReference>
<dbReference type="RefSeq" id="WP_186951242.1">
    <property type="nucleotide sequence ID" value="NZ_JACOFX010000001.1"/>
</dbReference>
<dbReference type="Pfam" id="PF04955">
    <property type="entry name" value="HupE_UreJ"/>
    <property type="match status" value="1"/>
</dbReference>
<keyword evidence="2" id="KW-0732">Signal</keyword>
<evidence type="ECO:0000256" key="1">
    <source>
        <dbReference type="SAM" id="Phobius"/>
    </source>
</evidence>
<name>A0ABR6Z369_9BURK</name>
<evidence type="ECO:0000256" key="2">
    <source>
        <dbReference type="SAM" id="SignalP"/>
    </source>
</evidence>
<protein>
    <submittedName>
        <fullName evidence="3">HupE/UreJ family protein</fullName>
    </submittedName>
</protein>
<evidence type="ECO:0000313" key="4">
    <source>
        <dbReference type="Proteomes" id="UP000646911"/>
    </source>
</evidence>
<keyword evidence="1" id="KW-0472">Membrane</keyword>
<dbReference type="Proteomes" id="UP000646911">
    <property type="component" value="Unassembled WGS sequence"/>
</dbReference>
<feature type="transmembrane region" description="Helical" evidence="1">
    <location>
        <begin position="147"/>
        <end position="168"/>
    </location>
</feature>
<feature type="transmembrane region" description="Helical" evidence="1">
    <location>
        <begin position="99"/>
        <end position="126"/>
    </location>
</feature>
<feature type="transmembrane region" description="Helical" evidence="1">
    <location>
        <begin position="42"/>
        <end position="62"/>
    </location>
</feature>
<feature type="signal peptide" evidence="2">
    <location>
        <begin position="1"/>
        <end position="26"/>
    </location>
</feature>
<sequence>MKLNKLRCLCVVAALGGALISLPALAHDSVLHSMNALQDGFLHPFTGLDHLLAMLAIGIWSAQQKHTHAWFIPASFPLAMLAGGALYLLGVVLPGVEHGIAASVLVLGLLISFAVKLSVGAGVALVSVFAMTHGYAHCQEMPVYESAVLYGAGFVLATALIHAAGWFASNTAQEMLTSKLPRFAGMMITVVGAFFLSSLA</sequence>
<comment type="caution">
    <text evidence="3">The sequence shown here is derived from an EMBL/GenBank/DDBJ whole genome shotgun (WGS) entry which is preliminary data.</text>
</comment>
<organism evidence="3 4">
    <name type="scientific">Undibacterium umbellatum</name>
    <dbReference type="NCBI Taxonomy" id="2762300"/>
    <lineage>
        <taxon>Bacteria</taxon>
        <taxon>Pseudomonadati</taxon>
        <taxon>Pseudomonadota</taxon>
        <taxon>Betaproteobacteria</taxon>
        <taxon>Burkholderiales</taxon>
        <taxon>Oxalobacteraceae</taxon>
        <taxon>Undibacterium</taxon>
    </lineage>
</organism>
<gene>
    <name evidence="3" type="ORF">H8L47_00230</name>
</gene>
<keyword evidence="4" id="KW-1185">Reference proteome</keyword>
<feature type="chain" id="PRO_5045832562" evidence="2">
    <location>
        <begin position="27"/>
        <end position="200"/>
    </location>
</feature>
<reference evidence="3 4" key="1">
    <citation type="submission" date="2020-08" db="EMBL/GenBank/DDBJ databases">
        <title>Novel species isolated from subtropical streams in China.</title>
        <authorList>
            <person name="Lu H."/>
        </authorList>
    </citation>
    <scope>NUCLEOTIDE SEQUENCE [LARGE SCALE GENOMIC DNA]</scope>
    <source>
        <strain evidence="3 4">NL8W</strain>
    </source>
</reference>